<dbReference type="Proteomes" id="UP000076532">
    <property type="component" value="Unassembled WGS sequence"/>
</dbReference>
<evidence type="ECO:0000313" key="3">
    <source>
        <dbReference type="Proteomes" id="UP000076532"/>
    </source>
</evidence>
<evidence type="ECO:0000256" key="1">
    <source>
        <dbReference type="SAM" id="Coils"/>
    </source>
</evidence>
<proteinExistence type="predicted"/>
<feature type="coiled-coil region" evidence="1">
    <location>
        <begin position="150"/>
        <end position="184"/>
    </location>
</feature>
<dbReference type="AlphaFoldDB" id="A0A166EB81"/>
<reference evidence="2 3" key="1">
    <citation type="journal article" date="2016" name="Mol. Biol. Evol.">
        <title>Comparative Genomics of Early-Diverging Mushroom-Forming Fungi Provides Insights into the Origins of Lignocellulose Decay Capabilities.</title>
        <authorList>
            <person name="Nagy L.G."/>
            <person name="Riley R."/>
            <person name="Tritt A."/>
            <person name="Adam C."/>
            <person name="Daum C."/>
            <person name="Floudas D."/>
            <person name="Sun H."/>
            <person name="Yadav J.S."/>
            <person name="Pangilinan J."/>
            <person name="Larsson K.H."/>
            <person name="Matsuura K."/>
            <person name="Barry K."/>
            <person name="Labutti K."/>
            <person name="Kuo R."/>
            <person name="Ohm R.A."/>
            <person name="Bhattacharya S.S."/>
            <person name="Shirouzu T."/>
            <person name="Yoshinaga Y."/>
            <person name="Martin F.M."/>
            <person name="Grigoriev I.V."/>
            <person name="Hibbett D.S."/>
        </authorList>
    </citation>
    <scope>NUCLEOTIDE SEQUENCE [LARGE SCALE GENOMIC DNA]</scope>
    <source>
        <strain evidence="2 3">CBS 109695</strain>
    </source>
</reference>
<keyword evidence="1" id="KW-0175">Coiled coil</keyword>
<name>A0A166EB81_9AGAM</name>
<protein>
    <submittedName>
        <fullName evidence="2">Uncharacterized protein</fullName>
    </submittedName>
</protein>
<gene>
    <name evidence="2" type="ORF">FIBSPDRAFT_895598</name>
</gene>
<organism evidence="2 3">
    <name type="scientific">Athelia psychrophila</name>
    <dbReference type="NCBI Taxonomy" id="1759441"/>
    <lineage>
        <taxon>Eukaryota</taxon>
        <taxon>Fungi</taxon>
        <taxon>Dikarya</taxon>
        <taxon>Basidiomycota</taxon>
        <taxon>Agaricomycotina</taxon>
        <taxon>Agaricomycetes</taxon>
        <taxon>Agaricomycetidae</taxon>
        <taxon>Atheliales</taxon>
        <taxon>Atheliaceae</taxon>
        <taxon>Athelia</taxon>
    </lineage>
</organism>
<keyword evidence="3" id="KW-1185">Reference proteome</keyword>
<dbReference type="EMBL" id="KV417602">
    <property type="protein sequence ID" value="KZP15586.1"/>
    <property type="molecule type" value="Genomic_DNA"/>
</dbReference>
<accession>A0A166EB81</accession>
<sequence>MFLTAFLQRTWTGTLSVIVSQLHPVCLPMNPPTTPERECEHLLRVQMPNFAAYVPPVTPIPSTPLPHNIPPHPTSPRIRARRFNAPPTSPTAQLLAHPAQFPAVMTPHHIAQQNHTPLRQIELQQAQDLQHQQDLHAAHLQHQNDLHVAQLQHQHNLRENDEELEEYERDIFALQMQAIQQQEETAAAHASQLLYEQQQEQFRQQNLPCGHKHAIQTMPQEFRHKPVDSYCSITVVGALTQQFTLDGQFTPFCFDQVVCSFCEVGSAGGINGNATVLDSDSPSTSSTGFSVTKISDVMGNESDWIQRSSQDTTGNLRLQNLLGLIPQESASAPVTFNPNYYDSEASESDTFGTLPRNDNGILLCNDGNDPGMPPQTYAEICWERARRYVIDRYNIALEIFWVDLKGSQQIIDQNILFETIEGEEYCAHNAWISLAYAQMEMEFQIPDVQNTAADMDPTVIEFFNGMIQYDHFAHSATHRYRAPRLQQLLQSIIHQEQRYDHPIHIFELGSQESLRFARFDDDNLLSGQEMPLPLRALAASLSLGSDSDCVSHPCATALGWCKL</sequence>
<evidence type="ECO:0000313" key="2">
    <source>
        <dbReference type="EMBL" id="KZP15586.1"/>
    </source>
</evidence>